<reference evidence="2" key="1">
    <citation type="submission" date="2020-10" db="EMBL/GenBank/DDBJ databases">
        <authorList>
            <person name="Gilroy R."/>
        </authorList>
    </citation>
    <scope>NUCLEOTIDE SEQUENCE</scope>
    <source>
        <strain evidence="2">ChiSjej3B21-11622</strain>
    </source>
</reference>
<dbReference type="Proteomes" id="UP000886886">
    <property type="component" value="Unassembled WGS sequence"/>
</dbReference>
<accession>A0A9D0ZTN2</accession>
<dbReference type="Gene3D" id="3.40.50.1820">
    <property type="entry name" value="alpha/beta hydrolase"/>
    <property type="match status" value="1"/>
</dbReference>
<organism evidence="2 3">
    <name type="scientific">Candidatus Limivivens merdigallinarum</name>
    <dbReference type="NCBI Taxonomy" id="2840859"/>
    <lineage>
        <taxon>Bacteria</taxon>
        <taxon>Bacillati</taxon>
        <taxon>Bacillota</taxon>
        <taxon>Clostridia</taxon>
        <taxon>Lachnospirales</taxon>
        <taxon>Lachnospiraceae</taxon>
        <taxon>Lachnospiraceae incertae sedis</taxon>
        <taxon>Candidatus Limivivens</taxon>
    </lineage>
</organism>
<dbReference type="InterPro" id="IPR050261">
    <property type="entry name" value="FrsA_esterase"/>
</dbReference>
<dbReference type="GO" id="GO:0006508">
    <property type="term" value="P:proteolysis"/>
    <property type="evidence" value="ECO:0007669"/>
    <property type="project" value="InterPro"/>
</dbReference>
<dbReference type="PANTHER" id="PTHR22946">
    <property type="entry name" value="DIENELACTONE HYDROLASE DOMAIN-CONTAINING PROTEIN-RELATED"/>
    <property type="match status" value="1"/>
</dbReference>
<dbReference type="InterPro" id="IPR001375">
    <property type="entry name" value="Peptidase_S9_cat"/>
</dbReference>
<dbReference type="InterPro" id="IPR029058">
    <property type="entry name" value="AB_hydrolase_fold"/>
</dbReference>
<evidence type="ECO:0000259" key="1">
    <source>
        <dbReference type="Pfam" id="PF00326"/>
    </source>
</evidence>
<feature type="domain" description="Peptidase S9 prolyl oligopeptidase catalytic" evidence="1">
    <location>
        <begin position="70"/>
        <end position="249"/>
    </location>
</feature>
<protein>
    <submittedName>
        <fullName evidence="2">Prolyl oligopeptidase family serine peptidase</fullName>
    </submittedName>
</protein>
<dbReference type="Pfam" id="PF00326">
    <property type="entry name" value="Peptidase_S9"/>
    <property type="match status" value="1"/>
</dbReference>
<gene>
    <name evidence="2" type="ORF">IAB26_02345</name>
</gene>
<dbReference type="EMBL" id="DVFT01000030">
    <property type="protein sequence ID" value="HIQ95378.1"/>
    <property type="molecule type" value="Genomic_DNA"/>
</dbReference>
<dbReference type="GO" id="GO:0008236">
    <property type="term" value="F:serine-type peptidase activity"/>
    <property type="evidence" value="ECO:0007669"/>
    <property type="project" value="InterPro"/>
</dbReference>
<dbReference type="SUPFAM" id="SSF53474">
    <property type="entry name" value="alpha/beta-Hydrolases"/>
    <property type="match status" value="1"/>
</dbReference>
<reference evidence="2" key="2">
    <citation type="journal article" date="2021" name="PeerJ">
        <title>Extensive microbial diversity within the chicken gut microbiome revealed by metagenomics and culture.</title>
        <authorList>
            <person name="Gilroy R."/>
            <person name="Ravi A."/>
            <person name="Getino M."/>
            <person name="Pursley I."/>
            <person name="Horton D.L."/>
            <person name="Alikhan N.F."/>
            <person name="Baker D."/>
            <person name="Gharbi K."/>
            <person name="Hall N."/>
            <person name="Watson M."/>
            <person name="Adriaenssens E.M."/>
            <person name="Foster-Nyarko E."/>
            <person name="Jarju S."/>
            <person name="Secka A."/>
            <person name="Antonio M."/>
            <person name="Oren A."/>
            <person name="Chaudhuri R.R."/>
            <person name="La Ragione R."/>
            <person name="Hildebrand F."/>
            <person name="Pallen M.J."/>
        </authorList>
    </citation>
    <scope>NUCLEOTIDE SEQUENCE</scope>
    <source>
        <strain evidence="2">ChiSjej3B21-11622</strain>
    </source>
</reference>
<dbReference type="AlphaFoldDB" id="A0A9D0ZTN2"/>
<proteinExistence type="predicted"/>
<name>A0A9D0ZTN2_9FIRM</name>
<comment type="caution">
    <text evidence="2">The sequence shown here is derived from an EMBL/GenBank/DDBJ whole genome shotgun (WGS) entry which is preliminary data.</text>
</comment>
<evidence type="ECO:0000313" key="2">
    <source>
        <dbReference type="EMBL" id="HIQ95378.1"/>
    </source>
</evidence>
<evidence type="ECO:0000313" key="3">
    <source>
        <dbReference type="Proteomes" id="UP000886886"/>
    </source>
</evidence>
<sequence>MFLCSFFIGGNRMDGGFWATVSAAGSQAEPVYEYETEELYAEREDHQIYGVIYIPQGAGDKMPAVIFSHGYGGNHQVGASYAESLAEQADLEAVITMMQGLDYVDSDNLFLMGTSQGGAVSAITGAAHPEEICGMVLLYPAFVMVDNAKELFQSVDEIPDTYDFMWMEVGRAYFEPLLDYDIYGEIAAYDKDVLLIHGAEDGIVPLSYSEQALEVYPSAELKVIEGAGHGFYGDDEILATQEILAYLDAHRS</sequence>